<feature type="compositionally biased region" description="Low complexity" evidence="23">
    <location>
        <begin position="331"/>
        <end position="342"/>
    </location>
</feature>
<evidence type="ECO:0000313" key="26">
    <source>
        <dbReference type="EMBL" id="PKY00381.1"/>
    </source>
</evidence>
<proteinExistence type="inferred from homology"/>
<dbReference type="InterPro" id="IPR017853">
    <property type="entry name" value="GH"/>
</dbReference>
<keyword evidence="8" id="KW-0134">Cell wall</keyword>
<comment type="similarity">
    <text evidence="4 22">Belongs to the glycosyl hydrolase 17 family.</text>
</comment>
<dbReference type="VEuPathDB" id="FungiDB:P168DRAFT_313534"/>
<accession>A0A2I1CRY1</accession>
<feature type="compositionally biased region" description="Gly residues" evidence="23">
    <location>
        <begin position="343"/>
        <end position="355"/>
    </location>
</feature>
<keyword evidence="17" id="KW-0961">Cell wall biogenesis/degradation</keyword>
<keyword evidence="12 26" id="KW-0378">Hydrolase</keyword>
<evidence type="ECO:0000256" key="7">
    <source>
        <dbReference type="ARBA" id="ARBA00022475"/>
    </source>
</evidence>
<comment type="catalytic activity">
    <reaction evidence="1">
        <text>Hydrolysis of (1-&gt;3)-beta-D-glucosidic linkages in (1-&gt;3)-beta-D-glucans.</text>
        <dbReference type="EC" id="3.2.1.39"/>
    </reaction>
</comment>
<keyword evidence="13 24" id="KW-0472">Membrane</keyword>
<keyword evidence="16" id="KW-0449">Lipoprotein</keyword>
<evidence type="ECO:0000256" key="25">
    <source>
        <dbReference type="SAM" id="SignalP"/>
    </source>
</evidence>
<dbReference type="FunFam" id="3.20.20.80:FF:000233">
    <property type="entry name" value="Probable glucan endo-1,3-beta-glucosidase eglC"/>
    <property type="match status" value="1"/>
</dbReference>
<evidence type="ECO:0000256" key="18">
    <source>
        <dbReference type="ARBA" id="ARBA00023326"/>
    </source>
</evidence>
<keyword evidence="18" id="KW-0624">Polysaccharide degradation</keyword>
<dbReference type="SUPFAM" id="SSF51445">
    <property type="entry name" value="(Trans)glycosidases"/>
    <property type="match status" value="1"/>
</dbReference>
<evidence type="ECO:0000256" key="12">
    <source>
        <dbReference type="ARBA" id="ARBA00022801"/>
    </source>
</evidence>
<name>A0A2I1CRY1_ASPC2</name>
<comment type="function">
    <text evidence="19">Glucanases play a role in cell expansion during growth, in cell-cell fusion during mating, and in spore release during sporulation. This enzyme may be involved in beta-glucan degradation and also function biosynthetically as a transglycosylase.</text>
</comment>
<evidence type="ECO:0000256" key="10">
    <source>
        <dbReference type="ARBA" id="ARBA00022622"/>
    </source>
</evidence>
<dbReference type="PANTHER" id="PTHR16631:SF13">
    <property type="entry name" value="GLUCAN ENDO-1,3-BETA-GLUCOSIDASE EGLC-RELATED"/>
    <property type="match status" value="1"/>
</dbReference>
<dbReference type="GO" id="GO:0042973">
    <property type="term" value="F:glucan endo-1,3-beta-D-glucosidase activity"/>
    <property type="evidence" value="ECO:0007669"/>
    <property type="project" value="UniProtKB-EC"/>
</dbReference>
<evidence type="ECO:0000256" key="5">
    <source>
        <dbReference type="ARBA" id="ARBA00012780"/>
    </source>
</evidence>
<evidence type="ECO:0000256" key="16">
    <source>
        <dbReference type="ARBA" id="ARBA00023288"/>
    </source>
</evidence>
<feature type="signal peptide" evidence="25">
    <location>
        <begin position="1"/>
        <end position="18"/>
    </location>
</feature>
<evidence type="ECO:0000256" key="24">
    <source>
        <dbReference type="SAM" id="Phobius"/>
    </source>
</evidence>
<dbReference type="GO" id="GO:0000272">
    <property type="term" value="P:polysaccharide catabolic process"/>
    <property type="evidence" value="ECO:0007669"/>
    <property type="project" value="UniProtKB-KW"/>
</dbReference>
<keyword evidence="10" id="KW-0336">GPI-anchor</keyword>
<evidence type="ECO:0000256" key="11">
    <source>
        <dbReference type="ARBA" id="ARBA00022729"/>
    </source>
</evidence>
<evidence type="ECO:0000256" key="23">
    <source>
        <dbReference type="SAM" id="MobiDB-lite"/>
    </source>
</evidence>
<evidence type="ECO:0000256" key="17">
    <source>
        <dbReference type="ARBA" id="ARBA00023316"/>
    </source>
</evidence>
<keyword evidence="7" id="KW-1003">Cell membrane</keyword>
<dbReference type="EC" id="3.2.1.39" evidence="5"/>
<keyword evidence="9" id="KW-0964">Secreted</keyword>
<evidence type="ECO:0000313" key="27">
    <source>
        <dbReference type="Proteomes" id="UP000234254"/>
    </source>
</evidence>
<organism evidence="26 27">
    <name type="scientific">Aspergillus campestris (strain IBT 28561)</name>
    <dbReference type="NCBI Taxonomy" id="1392248"/>
    <lineage>
        <taxon>Eukaryota</taxon>
        <taxon>Fungi</taxon>
        <taxon>Dikarya</taxon>
        <taxon>Ascomycota</taxon>
        <taxon>Pezizomycotina</taxon>
        <taxon>Eurotiomycetes</taxon>
        <taxon>Eurotiomycetidae</taxon>
        <taxon>Eurotiales</taxon>
        <taxon>Aspergillaceae</taxon>
        <taxon>Aspergillus</taxon>
        <taxon>Aspergillus subgen. Circumdati</taxon>
    </lineage>
</organism>
<evidence type="ECO:0000256" key="1">
    <source>
        <dbReference type="ARBA" id="ARBA00000382"/>
    </source>
</evidence>
<evidence type="ECO:0000256" key="2">
    <source>
        <dbReference type="ARBA" id="ARBA00004191"/>
    </source>
</evidence>
<evidence type="ECO:0000256" key="6">
    <source>
        <dbReference type="ARBA" id="ARBA00019762"/>
    </source>
</evidence>
<feature type="compositionally biased region" description="Low complexity" evidence="23">
    <location>
        <begin position="380"/>
        <end position="389"/>
    </location>
</feature>
<keyword evidence="14" id="KW-0325">Glycoprotein</keyword>
<feature type="compositionally biased region" description="Low complexity" evidence="23">
    <location>
        <begin position="356"/>
        <end position="373"/>
    </location>
</feature>
<evidence type="ECO:0000256" key="20">
    <source>
        <dbReference type="ARBA" id="ARBA00032134"/>
    </source>
</evidence>
<dbReference type="PANTHER" id="PTHR16631">
    <property type="entry name" value="GLUCAN 1,3-BETA-GLUCOSIDASE"/>
    <property type="match status" value="1"/>
</dbReference>
<gene>
    <name evidence="26" type="ORF">P168DRAFT_313534</name>
</gene>
<evidence type="ECO:0000256" key="13">
    <source>
        <dbReference type="ARBA" id="ARBA00023136"/>
    </source>
</evidence>
<keyword evidence="15" id="KW-0119">Carbohydrate metabolism</keyword>
<keyword evidence="24" id="KW-1133">Transmembrane helix</keyword>
<dbReference type="GO" id="GO:0005886">
    <property type="term" value="C:plasma membrane"/>
    <property type="evidence" value="ECO:0007669"/>
    <property type="project" value="UniProtKB-SubCell"/>
</dbReference>
<dbReference type="GeneID" id="36547192"/>
<comment type="subcellular location">
    <subcellularLocation>
        <location evidence="3">Cell membrane</location>
        <topology evidence="3">Lipid-anchor</topology>
        <topology evidence="3">GPI-anchor</topology>
    </subcellularLocation>
    <subcellularLocation>
        <location evidence="2">Secreted</location>
        <location evidence="2">Cell wall</location>
    </subcellularLocation>
</comment>
<keyword evidence="24" id="KW-0812">Transmembrane</keyword>
<feature type="chain" id="PRO_5014154378" description="Probable glucan endo-1,3-beta-glucosidase eglC" evidence="25">
    <location>
        <begin position="19"/>
        <end position="443"/>
    </location>
</feature>
<evidence type="ECO:0000256" key="8">
    <source>
        <dbReference type="ARBA" id="ARBA00022512"/>
    </source>
</evidence>
<feature type="compositionally biased region" description="Low complexity" evidence="23">
    <location>
        <begin position="405"/>
        <end position="414"/>
    </location>
</feature>
<evidence type="ECO:0000256" key="9">
    <source>
        <dbReference type="ARBA" id="ARBA00022525"/>
    </source>
</evidence>
<dbReference type="GO" id="GO:0098552">
    <property type="term" value="C:side of membrane"/>
    <property type="evidence" value="ECO:0007669"/>
    <property type="project" value="UniProtKB-KW"/>
</dbReference>
<dbReference type="GO" id="GO:0071555">
    <property type="term" value="P:cell wall organization"/>
    <property type="evidence" value="ECO:0007669"/>
    <property type="project" value="UniProtKB-KW"/>
</dbReference>
<feature type="transmembrane region" description="Helical" evidence="24">
    <location>
        <begin position="421"/>
        <end position="442"/>
    </location>
</feature>
<evidence type="ECO:0000256" key="21">
    <source>
        <dbReference type="ARBA" id="ARBA00032906"/>
    </source>
</evidence>
<dbReference type="InterPro" id="IPR000490">
    <property type="entry name" value="Glyco_hydro_17"/>
</dbReference>
<evidence type="ECO:0000256" key="4">
    <source>
        <dbReference type="ARBA" id="ARBA00008773"/>
    </source>
</evidence>
<dbReference type="GO" id="GO:0005576">
    <property type="term" value="C:extracellular region"/>
    <property type="evidence" value="ECO:0007669"/>
    <property type="project" value="TreeGrafter"/>
</dbReference>
<dbReference type="GO" id="GO:0009986">
    <property type="term" value="C:cell surface"/>
    <property type="evidence" value="ECO:0007669"/>
    <property type="project" value="TreeGrafter"/>
</dbReference>
<dbReference type="AlphaFoldDB" id="A0A2I1CRY1"/>
<dbReference type="GO" id="GO:0009277">
    <property type="term" value="C:fungal-type cell wall"/>
    <property type="evidence" value="ECO:0007669"/>
    <property type="project" value="TreeGrafter"/>
</dbReference>
<keyword evidence="27" id="KW-1185">Reference proteome</keyword>
<dbReference type="OrthoDB" id="77201at2759"/>
<evidence type="ECO:0000256" key="22">
    <source>
        <dbReference type="RuleBase" id="RU004335"/>
    </source>
</evidence>
<sequence>MHLKSAVALALTLVSAEAVHQGFNYGAAKVDGSSKVQTDFEAEFKTAKNLVGTSGFTSARLYTMIQGGTANDPISAIPAAIAEETSLLLGLWASGGGMDNEIAALKKAIDQYGDAFTKLVVGISVGSEDLYRNSVDGVKAHAGIGVNPDELVSYIDRVRSTISGTSLSDATIGHVDTWTAWVNGTNSAVIEACDWLGFDGYPYFQNTMPNGIEDAKALFDESVAKTKAAAGGKEVWITETGWPVSGKTENLAVANTENAKIYWDEVGCPLFGNVNTWWYILEDAGSSPSFGVTGADLSTTPLYDLSCKGGSSSSSASASHSSASPVASAGAAGAAGASSGASTGSGSGSSSGSGSAGVAADSSSGQSAGSSEGSSGGSSGQFAGSSAGSSGSGSGSGSGVGAGKSEGSASSSASVPLATSGATQLTGSVFGIVVLMVALVVAV</sequence>
<dbReference type="InterPro" id="IPR050732">
    <property type="entry name" value="Beta-glucan_modifiers"/>
</dbReference>
<dbReference type="EMBL" id="MSFM01000015">
    <property type="protein sequence ID" value="PKY00381.1"/>
    <property type="molecule type" value="Genomic_DNA"/>
</dbReference>
<dbReference type="Pfam" id="PF00332">
    <property type="entry name" value="Glyco_hydro_17"/>
    <property type="match status" value="1"/>
</dbReference>
<dbReference type="Proteomes" id="UP000234254">
    <property type="component" value="Unassembled WGS sequence"/>
</dbReference>
<feature type="region of interest" description="Disordered" evidence="23">
    <location>
        <begin position="331"/>
        <end position="415"/>
    </location>
</feature>
<evidence type="ECO:0000256" key="14">
    <source>
        <dbReference type="ARBA" id="ARBA00023180"/>
    </source>
</evidence>
<evidence type="ECO:0000256" key="3">
    <source>
        <dbReference type="ARBA" id="ARBA00004609"/>
    </source>
</evidence>
<reference evidence="26" key="1">
    <citation type="submission" date="2016-12" db="EMBL/GenBank/DDBJ databases">
        <title>The genomes of Aspergillus section Nigri reveals drivers in fungal speciation.</title>
        <authorList>
            <consortium name="DOE Joint Genome Institute"/>
            <person name="Vesth T.C."/>
            <person name="Nybo J."/>
            <person name="Theobald S."/>
            <person name="Brandl J."/>
            <person name="Frisvad J.C."/>
            <person name="Nielsen K.F."/>
            <person name="Lyhne E.K."/>
            <person name="Kogle M.E."/>
            <person name="Kuo A."/>
            <person name="Riley R."/>
            <person name="Clum A."/>
            <person name="Nolan M."/>
            <person name="Lipzen A."/>
            <person name="Salamov A."/>
            <person name="Henrissat B."/>
            <person name="Wiebenga A."/>
            <person name="De vries R.P."/>
            <person name="Grigoriev I.V."/>
            <person name="Mortensen U.H."/>
            <person name="Andersen M.R."/>
            <person name="Baker S.E."/>
        </authorList>
    </citation>
    <scope>NUCLEOTIDE SEQUENCE</scope>
    <source>
        <strain evidence="26">IBT 28561</strain>
    </source>
</reference>
<feature type="compositionally biased region" description="Gly residues" evidence="23">
    <location>
        <begin position="390"/>
        <end position="404"/>
    </location>
</feature>
<comment type="caution">
    <text evidence="26">The sequence shown here is derived from an EMBL/GenBank/DDBJ whole genome shotgun (WGS) entry which is preliminary data.</text>
</comment>
<dbReference type="RefSeq" id="XP_024688975.1">
    <property type="nucleotide sequence ID" value="XM_024839668.1"/>
</dbReference>
<dbReference type="Gene3D" id="3.20.20.80">
    <property type="entry name" value="Glycosidases"/>
    <property type="match status" value="1"/>
</dbReference>
<evidence type="ECO:0000256" key="19">
    <source>
        <dbReference type="ARBA" id="ARBA00025152"/>
    </source>
</evidence>
<evidence type="ECO:0000256" key="15">
    <source>
        <dbReference type="ARBA" id="ARBA00023277"/>
    </source>
</evidence>
<protein>
    <recommendedName>
        <fullName evidence="6">Probable glucan endo-1,3-beta-glucosidase eglC</fullName>
        <ecNumber evidence="5">3.2.1.39</ecNumber>
    </recommendedName>
    <alternativeName>
        <fullName evidence="20">Endo-1,3-beta-glucanase eglC</fullName>
    </alternativeName>
    <alternativeName>
        <fullName evidence="21">Laminarinase eglC</fullName>
    </alternativeName>
</protein>
<keyword evidence="11 25" id="KW-0732">Signal</keyword>